<dbReference type="EMBL" id="JAJIRN010000004">
    <property type="protein sequence ID" value="MCV2368392.1"/>
    <property type="molecule type" value="Genomic_DNA"/>
</dbReference>
<dbReference type="Pfam" id="PF25872">
    <property type="entry name" value="HTH_77"/>
    <property type="match status" value="1"/>
</dbReference>
<comment type="caution">
    <text evidence="2">The sequence shown here is derived from an EMBL/GenBank/DDBJ whole genome shotgun (WGS) entry which is preliminary data.</text>
</comment>
<dbReference type="Proteomes" id="UP001209701">
    <property type="component" value="Unassembled WGS sequence"/>
</dbReference>
<dbReference type="RefSeq" id="WP_263570994.1">
    <property type="nucleotide sequence ID" value="NZ_JAJIRN010000004.1"/>
</dbReference>
<feature type="domain" description="Winged helix-turn-helix" evidence="1">
    <location>
        <begin position="159"/>
        <end position="232"/>
    </location>
</feature>
<sequence length="628" mass="68646">MRLLLDNAEHLVQAVAELATALLNHAPRLQLLVTSQLPLRVSGETVLAVAPLAVPSDASEGLDNSDTAAVQLLRQRAQQHDAALPWTPAAAASAGAIARMLDGLPLALELAAARVPLLGWAGVHARLDERFALLTRGERGAPERHRTLRAALAWSCALLQPTELRLLQRLSVIAGSFSLDAAAAVLGTTVDAELLDALDGLREHALLSSSESGIAPRWRLYDSVRSYAAEGLQASGEQTEAMSGLIDHLIALFEQADLDLLEIFLRPWLAQLKLEDDSLRAALQAALQQPALQLKGVALFSASANYRARAGHKRELQQDHALIATLPRDHWPARLQACFDLALSHLGVLAQVISPALALESARRAQQAFRELGEFPALYVALDREAGGLMRQQAPLEQRVDAIARMRALEPEAWGTRQRRFRAWHDLMLLRDMGNDSLYEDRITSYLASSRAQGDDYGAWNSAQLLAQLKSSQGDLAAATQLLDQAVTEMRSTGQLLQNKPVLAQWAYLRIAQDAQACTIQLLREAVAALQAEAMLWWMADALAWLPAHQGRWLDALRLQAWADGLVTQRGDKRGPMFKALRERLQEKFQAQAPELPDSLSQEALGLDETTALALSFGPTELRVSQLA</sequence>
<dbReference type="InterPro" id="IPR058852">
    <property type="entry name" value="HTH_77"/>
</dbReference>
<dbReference type="PANTHER" id="PTHR47691">
    <property type="entry name" value="REGULATOR-RELATED"/>
    <property type="match status" value="1"/>
</dbReference>
<proteinExistence type="predicted"/>
<evidence type="ECO:0000313" key="2">
    <source>
        <dbReference type="EMBL" id="MCV2368392.1"/>
    </source>
</evidence>
<accession>A0ABT2YEB1</accession>
<evidence type="ECO:0000259" key="1">
    <source>
        <dbReference type="Pfam" id="PF25872"/>
    </source>
</evidence>
<evidence type="ECO:0000313" key="3">
    <source>
        <dbReference type="Proteomes" id="UP001209701"/>
    </source>
</evidence>
<keyword evidence="3" id="KW-1185">Reference proteome</keyword>
<gene>
    <name evidence="2" type="ORF">LNV07_09825</name>
</gene>
<organism evidence="2 3">
    <name type="scientific">Roseateles oligotrophus</name>
    <dbReference type="NCBI Taxonomy" id="1769250"/>
    <lineage>
        <taxon>Bacteria</taxon>
        <taxon>Pseudomonadati</taxon>
        <taxon>Pseudomonadota</taxon>
        <taxon>Betaproteobacteria</taxon>
        <taxon>Burkholderiales</taxon>
        <taxon>Sphaerotilaceae</taxon>
        <taxon>Roseateles</taxon>
    </lineage>
</organism>
<protein>
    <recommendedName>
        <fullName evidence="1">Winged helix-turn-helix domain-containing protein</fullName>
    </recommendedName>
</protein>
<dbReference type="PANTHER" id="PTHR47691:SF3">
    <property type="entry name" value="HTH-TYPE TRANSCRIPTIONAL REGULATOR RV0890C-RELATED"/>
    <property type="match status" value="1"/>
</dbReference>
<name>A0ABT2YEB1_9BURK</name>
<reference evidence="2 3" key="1">
    <citation type="submission" date="2021-11" db="EMBL/GenBank/DDBJ databases">
        <authorList>
            <person name="Liang Q."/>
            <person name="Mou H."/>
            <person name="Liu Z."/>
        </authorList>
    </citation>
    <scope>NUCLEOTIDE SEQUENCE [LARGE SCALE GENOMIC DNA]</scope>
    <source>
        <strain evidence="2 3">CHU3</strain>
    </source>
</reference>